<evidence type="ECO:0000256" key="3">
    <source>
        <dbReference type="ARBA" id="ARBA00005349"/>
    </source>
</evidence>
<comment type="caution">
    <text evidence="9">The sequence shown here is derived from an EMBL/GenBank/DDBJ whole genome shotgun (WGS) entry which is preliminary data.</text>
</comment>
<evidence type="ECO:0000256" key="5">
    <source>
        <dbReference type="ARBA" id="ARBA00022827"/>
    </source>
</evidence>
<accession>A0ABS7GUD1</accession>
<evidence type="ECO:0000256" key="1">
    <source>
        <dbReference type="ARBA" id="ARBA00001974"/>
    </source>
</evidence>
<dbReference type="Gene3D" id="3.50.50.60">
    <property type="entry name" value="FAD/NAD(P)-binding domain"/>
    <property type="match status" value="2"/>
</dbReference>
<comment type="cofactor">
    <cofactor evidence="1">
        <name>FAD</name>
        <dbReference type="ChEBI" id="CHEBI:57692"/>
    </cofactor>
</comment>
<dbReference type="NCBIfam" id="TIGR01988">
    <property type="entry name" value="Ubi-OHases"/>
    <property type="match status" value="1"/>
</dbReference>
<evidence type="ECO:0000313" key="9">
    <source>
        <dbReference type="EMBL" id="MBW9053558.1"/>
    </source>
</evidence>
<keyword evidence="4" id="KW-0285">Flavoprotein</keyword>
<dbReference type="NCBIfam" id="NF005691">
    <property type="entry name" value="PRK07494.1"/>
    <property type="match status" value="1"/>
</dbReference>
<keyword evidence="5" id="KW-0274">FAD</keyword>
<protein>
    <submittedName>
        <fullName evidence="9">UbiH/UbiF family hydroxylase</fullName>
    </submittedName>
</protein>
<keyword evidence="7" id="KW-0503">Monooxygenase</keyword>
<dbReference type="PRINTS" id="PR00420">
    <property type="entry name" value="RNGMNOXGNASE"/>
</dbReference>
<gene>
    <name evidence="9" type="ORF">JNB85_14175</name>
</gene>
<dbReference type="InterPro" id="IPR051205">
    <property type="entry name" value="UbiH/COQ6_monooxygenase"/>
</dbReference>
<dbReference type="InterPro" id="IPR002938">
    <property type="entry name" value="FAD-bd"/>
</dbReference>
<dbReference type="Pfam" id="PF01494">
    <property type="entry name" value="FAD_binding_3"/>
    <property type="match status" value="1"/>
</dbReference>
<organism evidence="9 10">
    <name type="scientific">Rhizobium mesosinicum</name>
    <dbReference type="NCBI Taxonomy" id="335017"/>
    <lineage>
        <taxon>Bacteria</taxon>
        <taxon>Pseudomonadati</taxon>
        <taxon>Pseudomonadota</taxon>
        <taxon>Alphaproteobacteria</taxon>
        <taxon>Hyphomicrobiales</taxon>
        <taxon>Rhizobiaceae</taxon>
        <taxon>Rhizobium/Agrobacterium group</taxon>
        <taxon>Rhizobium</taxon>
    </lineage>
</organism>
<evidence type="ECO:0000256" key="6">
    <source>
        <dbReference type="ARBA" id="ARBA00023002"/>
    </source>
</evidence>
<feature type="domain" description="FAD-binding" evidence="8">
    <location>
        <begin position="4"/>
        <end position="312"/>
    </location>
</feature>
<evidence type="ECO:0000256" key="7">
    <source>
        <dbReference type="ARBA" id="ARBA00023033"/>
    </source>
</evidence>
<evidence type="ECO:0000313" key="10">
    <source>
        <dbReference type="Proteomes" id="UP000717752"/>
    </source>
</evidence>
<dbReference type="SUPFAM" id="SSF51905">
    <property type="entry name" value="FAD/NAD(P)-binding domain"/>
    <property type="match status" value="1"/>
</dbReference>
<dbReference type="PANTHER" id="PTHR43876">
    <property type="entry name" value="UBIQUINONE BIOSYNTHESIS MONOOXYGENASE COQ6, MITOCHONDRIAL"/>
    <property type="match status" value="1"/>
</dbReference>
<evidence type="ECO:0000259" key="8">
    <source>
        <dbReference type="Pfam" id="PF01494"/>
    </source>
</evidence>
<dbReference type="RefSeq" id="WP_220334905.1">
    <property type="nucleotide sequence ID" value="NZ_JAEUAK010000004.1"/>
</dbReference>
<dbReference type="InterPro" id="IPR010971">
    <property type="entry name" value="UbiH/COQ6"/>
</dbReference>
<dbReference type="InterPro" id="IPR036188">
    <property type="entry name" value="FAD/NAD-bd_sf"/>
</dbReference>
<dbReference type="Proteomes" id="UP000717752">
    <property type="component" value="Unassembled WGS sequence"/>
</dbReference>
<keyword evidence="10" id="KW-1185">Reference proteome</keyword>
<evidence type="ECO:0000256" key="2">
    <source>
        <dbReference type="ARBA" id="ARBA00004749"/>
    </source>
</evidence>
<evidence type="ECO:0000256" key="4">
    <source>
        <dbReference type="ARBA" id="ARBA00022630"/>
    </source>
</evidence>
<sequence>MSKFEVAVIGGGLAGMIAAVALARGGRNVALVAPPSLKEDRRTTALMDQSIRFLDRLTLWERLRPAAAPLTSMRIIDGTSRLLRAPTTTFRSAEVGLDAFGYNFPNRALMDVLEAAAAAEGNITRFTDMAETIGIAPESVTITLAGGEEITADFAIGADGRKSKLRETAGIDVRTWSYPQSAMVLNFAHTLPHQNISTEFHTEHGPFTQVPLPGNRSSLVWVQNPSDAAARVELSLAELSNVVEERMQSLLGKVSVEEGVQIWPLSGMMAHRFGKGRIALIGEAAHVFPPIGAQGLNLSLRDIMALTDLLCARAELPVAADAGTSFDRKRRADIMTRTASVDLLNRSLLSDFLPVQVLRATGLHILSAIPPLRNIVMREGIEPGRGFRDIPDAIRERLKRRKA</sequence>
<keyword evidence="6" id="KW-0560">Oxidoreductase</keyword>
<comment type="similarity">
    <text evidence="3">Belongs to the UbiH/COQ6 family.</text>
</comment>
<dbReference type="PANTHER" id="PTHR43876:SF7">
    <property type="entry name" value="UBIQUINONE BIOSYNTHESIS MONOOXYGENASE COQ6, MITOCHONDRIAL"/>
    <property type="match status" value="1"/>
</dbReference>
<reference evidence="9 10" key="1">
    <citation type="journal article" date="2021" name="MBio">
        <title>Poor Competitiveness of Bradyrhizobium in Pigeon Pea Root Colonization in Indian Soils.</title>
        <authorList>
            <person name="Chalasani D."/>
            <person name="Basu A."/>
            <person name="Pullabhotla S.V.S.R.N."/>
            <person name="Jorrin B."/>
            <person name="Neal A.L."/>
            <person name="Poole P.S."/>
            <person name="Podile A.R."/>
            <person name="Tkacz A."/>
        </authorList>
    </citation>
    <scope>NUCLEOTIDE SEQUENCE [LARGE SCALE GENOMIC DNA]</scope>
    <source>
        <strain evidence="9 10">HU56</strain>
    </source>
</reference>
<name>A0ABS7GUD1_9HYPH</name>
<proteinExistence type="inferred from homology"/>
<comment type="pathway">
    <text evidence="2">Cofactor biosynthesis; ubiquinone biosynthesis.</text>
</comment>
<dbReference type="EMBL" id="JAEUAK010000004">
    <property type="protein sequence ID" value="MBW9053558.1"/>
    <property type="molecule type" value="Genomic_DNA"/>
</dbReference>